<protein>
    <submittedName>
        <fullName evidence="1">Uncharacterized protein (TIGR03085 family)</fullName>
    </submittedName>
</protein>
<sequence length="209" mass="22926">MTTPATLERQRFADELLAVGPDVDTLCEGWTARDLAAHVVLRDRRPDAMPGVLVPMFSGYTDKVQSKIADTEWTDLVEKVRAAPKLSPTRIDAVDRLANTSEFFVHLEDVRRAQPGWEPRELDDELTADLTSALGRMAKPLTRRAPVGITLAPEGGDPIVAKQAEPMVTVRGPVGELVLFVFGRQDHARVALEGDEDTIEQARSASFGL</sequence>
<organism evidence="1 2">
    <name type="scientific">Ilumatobacter fluminis</name>
    <dbReference type="NCBI Taxonomy" id="467091"/>
    <lineage>
        <taxon>Bacteria</taxon>
        <taxon>Bacillati</taxon>
        <taxon>Actinomycetota</taxon>
        <taxon>Acidimicrobiia</taxon>
        <taxon>Acidimicrobiales</taxon>
        <taxon>Ilumatobacteraceae</taxon>
        <taxon>Ilumatobacter</taxon>
    </lineage>
</organism>
<dbReference type="RefSeq" id="WP_133867254.1">
    <property type="nucleotide sequence ID" value="NZ_SOAU01000001.1"/>
</dbReference>
<accession>A0A4R7HX93</accession>
<dbReference type="Proteomes" id="UP000294558">
    <property type="component" value="Unassembled WGS sequence"/>
</dbReference>
<gene>
    <name evidence="1" type="ORF">BDK89_0289</name>
</gene>
<keyword evidence="2" id="KW-1185">Reference proteome</keyword>
<reference evidence="1 2" key="1">
    <citation type="submission" date="2019-03" db="EMBL/GenBank/DDBJ databases">
        <title>Sequencing the genomes of 1000 actinobacteria strains.</title>
        <authorList>
            <person name="Klenk H.-P."/>
        </authorList>
    </citation>
    <scope>NUCLEOTIDE SEQUENCE [LARGE SCALE GENOMIC DNA]</scope>
    <source>
        <strain evidence="1 2">DSM 18936</strain>
    </source>
</reference>
<dbReference type="InterPro" id="IPR034660">
    <property type="entry name" value="DinB/YfiT-like"/>
</dbReference>
<evidence type="ECO:0000313" key="1">
    <source>
        <dbReference type="EMBL" id="TDT14733.1"/>
    </source>
</evidence>
<dbReference type="NCBIfam" id="TIGR03085">
    <property type="entry name" value="TIGR03085 family metal-binding protein"/>
    <property type="match status" value="1"/>
</dbReference>
<dbReference type="EMBL" id="SOAU01000001">
    <property type="protein sequence ID" value="TDT14733.1"/>
    <property type="molecule type" value="Genomic_DNA"/>
</dbReference>
<dbReference type="OrthoDB" id="3268903at2"/>
<proteinExistence type="predicted"/>
<name>A0A4R7HX93_9ACTN</name>
<dbReference type="InterPro" id="IPR017519">
    <property type="entry name" value="CHP03085"/>
</dbReference>
<comment type="caution">
    <text evidence="1">The sequence shown here is derived from an EMBL/GenBank/DDBJ whole genome shotgun (WGS) entry which is preliminary data.</text>
</comment>
<dbReference type="AlphaFoldDB" id="A0A4R7HX93"/>
<dbReference type="NCBIfam" id="TIGR03083">
    <property type="entry name" value="maleylpyruvate isomerase family mycothiol-dependent enzyme"/>
    <property type="match status" value="1"/>
</dbReference>
<dbReference type="InterPro" id="IPR017517">
    <property type="entry name" value="Maleyloyr_isom"/>
</dbReference>
<dbReference type="SUPFAM" id="SSF109854">
    <property type="entry name" value="DinB/YfiT-like putative metalloenzymes"/>
    <property type="match status" value="1"/>
</dbReference>
<evidence type="ECO:0000313" key="2">
    <source>
        <dbReference type="Proteomes" id="UP000294558"/>
    </source>
</evidence>